<organism evidence="3 4">
    <name type="scientific">Arthrobotrys conoides</name>
    <dbReference type="NCBI Taxonomy" id="74498"/>
    <lineage>
        <taxon>Eukaryota</taxon>
        <taxon>Fungi</taxon>
        <taxon>Dikarya</taxon>
        <taxon>Ascomycota</taxon>
        <taxon>Pezizomycotina</taxon>
        <taxon>Orbiliomycetes</taxon>
        <taxon>Orbiliales</taxon>
        <taxon>Orbiliaceae</taxon>
        <taxon>Arthrobotrys</taxon>
    </lineage>
</organism>
<name>A0AAN8S3W6_9PEZI</name>
<evidence type="ECO:0000259" key="2">
    <source>
        <dbReference type="PROSITE" id="PS50097"/>
    </source>
</evidence>
<dbReference type="Gene3D" id="3.30.710.10">
    <property type="entry name" value="Potassium Channel Kv1.1, Chain A"/>
    <property type="match status" value="1"/>
</dbReference>
<dbReference type="AlphaFoldDB" id="A0AAN8S3W6"/>
<evidence type="ECO:0000256" key="1">
    <source>
        <dbReference type="SAM" id="Phobius"/>
    </source>
</evidence>
<dbReference type="Pfam" id="PF00651">
    <property type="entry name" value="BTB"/>
    <property type="match status" value="1"/>
</dbReference>
<dbReference type="InterPro" id="IPR011333">
    <property type="entry name" value="SKP1/BTB/POZ_sf"/>
</dbReference>
<evidence type="ECO:0000313" key="3">
    <source>
        <dbReference type="EMBL" id="KAK6518711.1"/>
    </source>
</evidence>
<protein>
    <recommendedName>
        <fullName evidence="2">BTB domain-containing protein</fullName>
    </recommendedName>
</protein>
<keyword evidence="1" id="KW-1133">Transmembrane helix</keyword>
<dbReference type="PROSITE" id="PS50097">
    <property type="entry name" value="BTB"/>
    <property type="match status" value="1"/>
</dbReference>
<evidence type="ECO:0000313" key="4">
    <source>
        <dbReference type="Proteomes" id="UP001307849"/>
    </source>
</evidence>
<proteinExistence type="predicted"/>
<gene>
    <name evidence="3" type="ORF">TWF506_005849</name>
</gene>
<dbReference type="EMBL" id="JAVHJM010000002">
    <property type="protein sequence ID" value="KAK6518711.1"/>
    <property type="molecule type" value="Genomic_DNA"/>
</dbReference>
<keyword evidence="1" id="KW-0472">Membrane</keyword>
<feature type="domain" description="BTB" evidence="2">
    <location>
        <begin position="53"/>
        <end position="122"/>
    </location>
</feature>
<accession>A0AAN8S3W6</accession>
<comment type="caution">
    <text evidence="3">The sequence shown here is derived from an EMBL/GenBank/DDBJ whole genome shotgun (WGS) entry which is preliminary data.</text>
</comment>
<dbReference type="Proteomes" id="UP001307849">
    <property type="component" value="Unassembled WGS sequence"/>
</dbReference>
<sequence>MEMTNNQMRILSKRWEIQEISDLIEEKAKKRFAPDPYIIRRRFRKFYNDTDISDLTITVGKSKSVFKLHKTIVCGSSGYFKGASNHFWSQTLITGVWLAYIEVAVFEVIALWMYGYGYTLPCAPLGRRFIKDTYIAADYLLVAGLKKAIIYGARDFWNEEMLKRSFDLRFDTDPYDLFRTLCAYAAGSSERDGLYSCAIIIIKGFGSKLIGPPRFVNVGDDDDSEDAAGVSRMFKLLREAYREMIRGAICSDCYPKWMHDCRYRHKCGSMKCRSAQELLSQSAEKNPFNTPLLD</sequence>
<keyword evidence="4" id="KW-1185">Reference proteome</keyword>
<reference evidence="3 4" key="1">
    <citation type="submission" date="2019-10" db="EMBL/GenBank/DDBJ databases">
        <authorList>
            <person name="Palmer J.M."/>
        </authorList>
    </citation>
    <scope>NUCLEOTIDE SEQUENCE [LARGE SCALE GENOMIC DNA]</scope>
    <source>
        <strain evidence="3 4">TWF506</strain>
    </source>
</reference>
<dbReference type="InterPro" id="IPR000210">
    <property type="entry name" value="BTB/POZ_dom"/>
</dbReference>
<feature type="transmembrane region" description="Helical" evidence="1">
    <location>
        <begin position="91"/>
        <end position="114"/>
    </location>
</feature>
<dbReference type="SUPFAM" id="SSF54695">
    <property type="entry name" value="POZ domain"/>
    <property type="match status" value="1"/>
</dbReference>
<keyword evidence="1" id="KW-0812">Transmembrane</keyword>